<dbReference type="EMBL" id="CAJNOO010000343">
    <property type="protein sequence ID" value="CAF0912983.1"/>
    <property type="molecule type" value="Genomic_DNA"/>
</dbReference>
<accession>A0A814ADS7</accession>
<name>A0A814ADS7_9BILA</name>
<sequence length="380" mass="43401">MKNKFSKRSISNKQSHHHSYQTQIKRLSTPIDYVRTKTPNQCDLSIETVPFDSSTSCLKPNIPLKSQKILKRDLLRCSNQRPSFLGPQTLQTPRIHHGFQQIHSVALSSTASSSSSSSSSSFVDHHNVPRRRSLSLNSHLYYPTINRIGPWPDISINRLITDDNDLSQPIKKFRNIKNSHVFSLKSLSSLTDNTGPFKLYPSKHTYIEEYRKNKGYILNLNRKLQHRSLSLSSSSSTESQDSDDDQLSMVGTYSSDTENNTILEETILSTTNLSTMTRTIMKSNDDIIDNTNRLPLISSVINQLSVLPSMPMRNSNYFRASRRTKHHPNLTLPALTHSSIGFLNSMNTVEKLYGNHKKISTENQSKLFFMNERPKKRYLN</sequence>
<feature type="region of interest" description="Disordered" evidence="1">
    <location>
        <begin position="229"/>
        <end position="249"/>
    </location>
</feature>
<evidence type="ECO:0000313" key="3">
    <source>
        <dbReference type="EMBL" id="CAF3639491.1"/>
    </source>
</evidence>
<proteinExistence type="predicted"/>
<dbReference type="EMBL" id="CAJOAX010000713">
    <property type="protein sequence ID" value="CAF3639491.1"/>
    <property type="molecule type" value="Genomic_DNA"/>
</dbReference>
<dbReference type="AlphaFoldDB" id="A0A814ADS7"/>
<feature type="compositionally biased region" description="Low complexity" evidence="1">
    <location>
        <begin position="229"/>
        <end position="239"/>
    </location>
</feature>
<feature type="region of interest" description="Disordered" evidence="1">
    <location>
        <begin position="1"/>
        <end position="24"/>
    </location>
</feature>
<evidence type="ECO:0000256" key="1">
    <source>
        <dbReference type="SAM" id="MobiDB-lite"/>
    </source>
</evidence>
<evidence type="ECO:0000313" key="2">
    <source>
        <dbReference type="EMBL" id="CAF0912983.1"/>
    </source>
</evidence>
<dbReference type="Proteomes" id="UP000663882">
    <property type="component" value="Unassembled WGS sequence"/>
</dbReference>
<organism evidence="2 4">
    <name type="scientific">Rotaria sordida</name>
    <dbReference type="NCBI Taxonomy" id="392033"/>
    <lineage>
        <taxon>Eukaryota</taxon>
        <taxon>Metazoa</taxon>
        <taxon>Spiralia</taxon>
        <taxon>Gnathifera</taxon>
        <taxon>Rotifera</taxon>
        <taxon>Eurotatoria</taxon>
        <taxon>Bdelloidea</taxon>
        <taxon>Philodinida</taxon>
        <taxon>Philodinidae</taxon>
        <taxon>Rotaria</taxon>
    </lineage>
</organism>
<dbReference type="OrthoDB" id="10044013at2759"/>
<gene>
    <name evidence="3" type="ORF">OTI717_LOCUS8748</name>
    <name evidence="2" type="ORF">RFH988_LOCUS9586</name>
</gene>
<evidence type="ECO:0000313" key="4">
    <source>
        <dbReference type="Proteomes" id="UP000663882"/>
    </source>
</evidence>
<comment type="caution">
    <text evidence="2">The sequence shown here is derived from an EMBL/GenBank/DDBJ whole genome shotgun (WGS) entry which is preliminary data.</text>
</comment>
<reference evidence="2" key="1">
    <citation type="submission" date="2021-02" db="EMBL/GenBank/DDBJ databases">
        <authorList>
            <person name="Nowell W R."/>
        </authorList>
    </citation>
    <scope>NUCLEOTIDE SEQUENCE</scope>
</reference>
<dbReference type="Proteomes" id="UP000663823">
    <property type="component" value="Unassembled WGS sequence"/>
</dbReference>
<protein>
    <submittedName>
        <fullName evidence="2">Uncharacterized protein</fullName>
    </submittedName>
</protein>